<evidence type="ECO:0000313" key="12">
    <source>
        <dbReference type="EnsemblMetazoa" id="KAF7490267.1"/>
    </source>
</evidence>
<dbReference type="PROSITE" id="PS51030">
    <property type="entry name" value="NUCLEAR_REC_DBD_2"/>
    <property type="match status" value="1"/>
</dbReference>
<dbReference type="Gene3D" id="3.30.50.10">
    <property type="entry name" value="Erythroid Transcription Factor GATA-1, subunit A"/>
    <property type="match status" value="1"/>
</dbReference>
<gene>
    <name evidence="11" type="ORF">SSS_4068</name>
</gene>
<feature type="compositionally biased region" description="Low complexity" evidence="9">
    <location>
        <begin position="138"/>
        <end position="150"/>
    </location>
</feature>
<evidence type="ECO:0000256" key="9">
    <source>
        <dbReference type="SAM" id="MobiDB-lite"/>
    </source>
</evidence>
<dbReference type="GO" id="GO:0043565">
    <property type="term" value="F:sequence-specific DNA binding"/>
    <property type="evidence" value="ECO:0007669"/>
    <property type="project" value="InterPro"/>
</dbReference>
<dbReference type="PANTHER" id="PTHR24083">
    <property type="entry name" value="NUCLEAR HORMONE RECEPTOR"/>
    <property type="match status" value="1"/>
</dbReference>
<evidence type="ECO:0000256" key="2">
    <source>
        <dbReference type="ARBA" id="ARBA00022771"/>
    </source>
</evidence>
<keyword evidence="7 11" id="KW-0675">Receptor</keyword>
<dbReference type="Proteomes" id="UP000070412">
    <property type="component" value="Unassembled WGS sequence"/>
</dbReference>
<evidence type="ECO:0000256" key="4">
    <source>
        <dbReference type="ARBA" id="ARBA00023015"/>
    </source>
</evidence>
<sequence>MKGIKRHQISSTISQSIFILSIFDLSQGMGRTLPVPVLCQVCGDKSYGKHYGVFCCDGCSCFFKRSIRKNVQYRCISSTNICPIDKTRRNWCPSCRLRKCFLVQMNPYAVQEERGPRKRKRQQKSEIDLQCEEVNKISSTSSSSNPLSAASRKKRETMETNGSEGFEHRLSATNVIASNRHKSSPLHQAFDVDENDSEKFQMTNLNLEFGKDDNEKSKNLNQAMQLISSSKPPSSTTSLSSSYPFPTIYENLLRPFFCNQINKNFTGVSSSSSSSLSPVSLPSLPSSVLSSPQRFSHSTTIKPQEMEMGKLFRDSIVKNVGTQMMVCEWKQPYSLKYSTKAHEANTRTIENGGDSNACNVEANTRRDNDGFGSNQIIIDHYLQRMQQMWRNFIGNDSNIEKIDLDWRKYRTMDFERKTKIIEQNQKSNETSNVEDFAISLNYNETLRGKTVGRYKKIESNNDHTEIHRFDQSDYNQHLIYQNRLLYDYNRFYQSLRLLEYFQDFYQNQSHQRWTNLSGGNRSKI</sequence>
<dbReference type="EMBL" id="WVUK01000062">
    <property type="protein sequence ID" value="KAF7490267.1"/>
    <property type="molecule type" value="Genomic_DNA"/>
</dbReference>
<evidence type="ECO:0000313" key="11">
    <source>
        <dbReference type="EMBL" id="KAF7490267.1"/>
    </source>
</evidence>
<dbReference type="EnsemblMetazoa" id="SSS_4068s_mrna">
    <property type="protein sequence ID" value="KAF7490267.1"/>
    <property type="gene ID" value="SSS_4068"/>
</dbReference>
<keyword evidence="13" id="KW-1185">Reference proteome</keyword>
<dbReference type="InterPro" id="IPR001628">
    <property type="entry name" value="Znf_hrmn_rcpt"/>
</dbReference>
<dbReference type="PRINTS" id="PR00047">
    <property type="entry name" value="STROIDFINGER"/>
</dbReference>
<evidence type="ECO:0000256" key="5">
    <source>
        <dbReference type="ARBA" id="ARBA00023125"/>
    </source>
</evidence>
<reference evidence="12" key="3">
    <citation type="submission" date="2022-06" db="UniProtKB">
        <authorList>
            <consortium name="EnsemblMetazoa"/>
        </authorList>
    </citation>
    <scope>IDENTIFICATION</scope>
</reference>
<evidence type="ECO:0000256" key="3">
    <source>
        <dbReference type="ARBA" id="ARBA00022833"/>
    </source>
</evidence>
<dbReference type="AlphaFoldDB" id="A0A834R718"/>
<keyword evidence="4" id="KW-0805">Transcription regulation</keyword>
<feature type="domain" description="Nuclear receptor" evidence="10">
    <location>
        <begin position="36"/>
        <end position="112"/>
    </location>
</feature>
<keyword evidence="8" id="KW-0539">Nucleus</keyword>
<feature type="region of interest" description="Disordered" evidence="9">
    <location>
        <begin position="136"/>
        <end position="168"/>
    </location>
</feature>
<keyword evidence="2" id="KW-0863">Zinc-finger</keyword>
<dbReference type="OrthoDB" id="5771769at2759"/>
<evidence type="ECO:0000259" key="10">
    <source>
        <dbReference type="PROSITE" id="PS51030"/>
    </source>
</evidence>
<name>A0A834R718_SARSC</name>
<dbReference type="InterPro" id="IPR050274">
    <property type="entry name" value="Nuclear_hormone_rcpt_NR2"/>
</dbReference>
<accession>A0A834R718</accession>
<protein>
    <submittedName>
        <fullName evidence="11">Photoreceptor-specific nuclear receptor</fullName>
    </submittedName>
</protein>
<dbReference type="GO" id="GO:0008270">
    <property type="term" value="F:zinc ion binding"/>
    <property type="evidence" value="ECO:0007669"/>
    <property type="project" value="UniProtKB-KW"/>
</dbReference>
<dbReference type="InterPro" id="IPR013088">
    <property type="entry name" value="Znf_NHR/GATA"/>
</dbReference>
<dbReference type="Pfam" id="PF00105">
    <property type="entry name" value="zf-C4"/>
    <property type="match status" value="1"/>
</dbReference>
<organism evidence="11">
    <name type="scientific">Sarcoptes scabiei</name>
    <name type="common">Itch mite</name>
    <name type="synonym">Acarus scabiei</name>
    <dbReference type="NCBI Taxonomy" id="52283"/>
    <lineage>
        <taxon>Eukaryota</taxon>
        <taxon>Metazoa</taxon>
        <taxon>Ecdysozoa</taxon>
        <taxon>Arthropoda</taxon>
        <taxon>Chelicerata</taxon>
        <taxon>Arachnida</taxon>
        <taxon>Acari</taxon>
        <taxon>Acariformes</taxon>
        <taxon>Sarcoptiformes</taxon>
        <taxon>Astigmata</taxon>
        <taxon>Psoroptidia</taxon>
        <taxon>Sarcoptoidea</taxon>
        <taxon>Sarcoptidae</taxon>
        <taxon>Sarcoptinae</taxon>
        <taxon>Sarcoptes</taxon>
    </lineage>
</organism>
<evidence type="ECO:0000256" key="6">
    <source>
        <dbReference type="ARBA" id="ARBA00023163"/>
    </source>
</evidence>
<dbReference type="GO" id="GO:0003700">
    <property type="term" value="F:DNA-binding transcription factor activity"/>
    <property type="evidence" value="ECO:0007669"/>
    <property type="project" value="InterPro"/>
</dbReference>
<evidence type="ECO:0000256" key="7">
    <source>
        <dbReference type="ARBA" id="ARBA00023170"/>
    </source>
</evidence>
<keyword evidence="3" id="KW-0862">Zinc</keyword>
<proteinExistence type="predicted"/>
<reference evidence="13" key="1">
    <citation type="journal article" date="2020" name="PLoS Negl. Trop. Dis.">
        <title>High-quality nuclear genome for Sarcoptes scabiei-A critical resource for a neglected parasite.</title>
        <authorList>
            <person name="Korhonen P.K."/>
            <person name="Gasser R.B."/>
            <person name="Ma G."/>
            <person name="Wang T."/>
            <person name="Stroehlein A.J."/>
            <person name="Young N.D."/>
            <person name="Ang C.S."/>
            <person name="Fernando D.D."/>
            <person name="Lu H.C."/>
            <person name="Taylor S."/>
            <person name="Reynolds S.L."/>
            <person name="Mofiz E."/>
            <person name="Najaraj S.H."/>
            <person name="Gowda H."/>
            <person name="Madugundu A."/>
            <person name="Renuse S."/>
            <person name="Holt D."/>
            <person name="Pandey A."/>
            <person name="Papenfuss A.T."/>
            <person name="Fischer K."/>
        </authorList>
    </citation>
    <scope>NUCLEOTIDE SEQUENCE [LARGE SCALE GENOMIC DNA]</scope>
</reference>
<dbReference type="SMART" id="SM00399">
    <property type="entry name" value="ZnF_C4"/>
    <property type="match status" value="1"/>
</dbReference>
<evidence type="ECO:0000313" key="13">
    <source>
        <dbReference type="Proteomes" id="UP000070412"/>
    </source>
</evidence>
<reference evidence="11" key="2">
    <citation type="submission" date="2020-01" db="EMBL/GenBank/DDBJ databases">
        <authorList>
            <person name="Korhonen P.K.K."/>
            <person name="Guangxu M.G."/>
            <person name="Wang T.W."/>
            <person name="Stroehlein A.J.S."/>
            <person name="Young N.D."/>
            <person name="Ang C.-S.A."/>
            <person name="Fernando D.W.F."/>
            <person name="Lu H.L."/>
            <person name="Taylor S.T."/>
            <person name="Ehtesham M.E.M."/>
            <person name="Najaraj S.H.N."/>
            <person name="Harsha G.H.G."/>
            <person name="Madugundu A.M."/>
            <person name="Renuse S.R."/>
            <person name="Holt D.H."/>
            <person name="Pandey A.P."/>
            <person name="Papenfuss A.P."/>
            <person name="Gasser R.B.G."/>
            <person name="Fischer K.F."/>
        </authorList>
    </citation>
    <scope>NUCLEOTIDE SEQUENCE</scope>
    <source>
        <strain evidence="11">SSS_KF_BRIS2020</strain>
    </source>
</reference>
<dbReference type="SUPFAM" id="SSF57716">
    <property type="entry name" value="Glucocorticoid receptor-like (DNA-binding domain)"/>
    <property type="match status" value="1"/>
</dbReference>
<dbReference type="PROSITE" id="PS00031">
    <property type="entry name" value="NUCLEAR_REC_DBD_1"/>
    <property type="match status" value="1"/>
</dbReference>
<keyword evidence="1" id="KW-0479">Metal-binding</keyword>
<evidence type="ECO:0000256" key="1">
    <source>
        <dbReference type="ARBA" id="ARBA00022723"/>
    </source>
</evidence>
<keyword evidence="5" id="KW-0238">DNA-binding</keyword>
<keyword evidence="6" id="KW-0804">Transcription</keyword>
<evidence type="ECO:0000256" key="8">
    <source>
        <dbReference type="ARBA" id="ARBA00023242"/>
    </source>
</evidence>